<organism evidence="2">
    <name type="scientific">Bemisia tabaci</name>
    <name type="common">Sweetpotato whitefly</name>
    <name type="synonym">Aleurodes tabaci</name>
    <dbReference type="NCBI Taxonomy" id="7038"/>
    <lineage>
        <taxon>Eukaryota</taxon>
        <taxon>Metazoa</taxon>
        <taxon>Ecdysozoa</taxon>
        <taxon>Arthropoda</taxon>
        <taxon>Hexapoda</taxon>
        <taxon>Insecta</taxon>
        <taxon>Pterygota</taxon>
        <taxon>Neoptera</taxon>
        <taxon>Paraneoptera</taxon>
        <taxon>Hemiptera</taxon>
        <taxon>Sternorrhyncha</taxon>
        <taxon>Aleyrodoidea</taxon>
        <taxon>Aleyrodidae</taxon>
        <taxon>Aleyrodinae</taxon>
        <taxon>Bemisia</taxon>
    </lineage>
</organism>
<accession>A0A7S5LIW6</accession>
<sequence>MDAECFWRHSKYYVQLLIFFLALSFEFAESFDYKNNQMAPIILVPGVAGTKIEAKYHTTGHPRGCDEDSDWELIWINLKAAAGGLPLRCWVYRYRLFYDRAAHRCRNQAGVETRVVGRFGSLKPVDYLSKDPFSRIGTNYFNDMSDALKDSGYSTDINLKAAGYDGRYAPIQQKEFGYFDRFTELVEKVATDSKRKVSIVSHSMGGLVAAYFLGLKSQEWKDKYIHNFVAVSTPWLGSVFALESYILGTNYGVPTFKKSLMKELVRTFQSVAFLLPAEEAFGETVLVDWTLKNKKYTAKDYKQLFTDLQYEDGYLMREDVRSFFPVDIDKLGVKVVCIYSNLNKIETLQRYEIADDILNPKSVKSHFVEGDGTVTLNSLQHCDKFKNVTVKVFQGYDHLKIIFKDDVIDFIQSVTVNAQSL</sequence>
<keyword evidence="2" id="KW-0012">Acyltransferase</keyword>
<keyword evidence="1" id="KW-0812">Transmembrane</keyword>
<dbReference type="Pfam" id="PF02450">
    <property type="entry name" value="LCAT"/>
    <property type="match status" value="1"/>
</dbReference>
<proteinExistence type="evidence at transcript level"/>
<dbReference type="AlphaFoldDB" id="A0A7S5LIW6"/>
<dbReference type="EMBL" id="MN738014">
    <property type="protein sequence ID" value="QHB15551.1"/>
    <property type="molecule type" value="mRNA"/>
</dbReference>
<keyword evidence="2" id="KW-0808">Transferase</keyword>
<dbReference type="InterPro" id="IPR029058">
    <property type="entry name" value="AB_hydrolase_fold"/>
</dbReference>
<dbReference type="PANTHER" id="PTHR11440">
    <property type="entry name" value="LECITHIN-CHOLESTEROL ACYLTRANSFERASE-RELATED"/>
    <property type="match status" value="1"/>
</dbReference>
<evidence type="ECO:0000313" key="2">
    <source>
        <dbReference type="EMBL" id="QHB15551.1"/>
    </source>
</evidence>
<dbReference type="Gene3D" id="3.40.50.1820">
    <property type="entry name" value="alpha/beta hydrolase"/>
    <property type="match status" value="2"/>
</dbReference>
<reference evidence="2" key="1">
    <citation type="submission" date="2019-11" db="EMBL/GenBank/DDBJ databases">
        <title>Identification of Saliva Proteins of the Whitefly Bemisia tabaci by Transcriptome and LC-MS/MS Analyses.</title>
        <authorList>
            <person name="Huang H.-J."/>
        </authorList>
    </citation>
    <scope>NUCLEOTIDE SEQUENCE</scope>
</reference>
<dbReference type="InterPro" id="IPR003386">
    <property type="entry name" value="LACT/PDAT_acylTrfase"/>
</dbReference>
<feature type="transmembrane region" description="Helical" evidence="1">
    <location>
        <begin position="12"/>
        <end position="28"/>
    </location>
</feature>
<evidence type="ECO:0000256" key="1">
    <source>
        <dbReference type="SAM" id="Phobius"/>
    </source>
</evidence>
<keyword evidence="1" id="KW-1133">Transmembrane helix</keyword>
<dbReference type="SUPFAM" id="SSF53474">
    <property type="entry name" value="alpha/beta-Hydrolases"/>
    <property type="match status" value="1"/>
</dbReference>
<name>A0A7S5LIW6_BEMTA</name>
<dbReference type="GO" id="GO:0008374">
    <property type="term" value="F:O-acyltransferase activity"/>
    <property type="evidence" value="ECO:0007669"/>
    <property type="project" value="InterPro"/>
</dbReference>
<dbReference type="GO" id="GO:0006629">
    <property type="term" value="P:lipid metabolic process"/>
    <property type="evidence" value="ECO:0007669"/>
    <property type="project" value="InterPro"/>
</dbReference>
<protein>
    <submittedName>
        <fullName evidence="2">Phosphatidylcholine-sterol acyltransferase-like isoform X1</fullName>
    </submittedName>
</protein>
<keyword evidence="1" id="KW-0472">Membrane</keyword>